<feature type="binding site" evidence="3">
    <location>
        <position position="160"/>
    </location>
    <ligand>
        <name>ATP</name>
        <dbReference type="ChEBI" id="CHEBI:30616"/>
    </ligand>
</feature>
<dbReference type="InterPro" id="IPR008513">
    <property type="entry name" value="tRNA(Met)_cyd_acetate_ligase"/>
</dbReference>
<dbReference type="PANTHER" id="PTHR37825">
    <property type="entry name" value="TRNA(MET) CYTIDINE ACETATE LIGASE"/>
    <property type="match status" value="1"/>
</dbReference>
<keyword evidence="3" id="KW-0820">tRNA-binding</keyword>
<dbReference type="EC" id="6.3.4.-" evidence="3"/>
<dbReference type="GO" id="GO:0005524">
    <property type="term" value="F:ATP binding"/>
    <property type="evidence" value="ECO:0007669"/>
    <property type="project" value="UniProtKB-KW"/>
</dbReference>
<comment type="function">
    <text evidence="3">Catalyzes the formation of N(4)-acetylcytidine (ac(4)C) at the wobble position of elongator tRNA(Met), using acetate and ATP as substrates. First activates an acetate ion to form acetyladenylate (Ac-AMP) and then transfers the acetyl group to tRNA to form ac(4)C34.</text>
</comment>
<keyword evidence="1 3" id="KW-0436">Ligase</keyword>
<dbReference type="NCBIfam" id="NF010192">
    <property type="entry name" value="PRK13671.1"/>
    <property type="match status" value="1"/>
</dbReference>
<comment type="caution">
    <text evidence="4">The sequence shown here is derived from an EMBL/GenBank/DDBJ whole genome shotgun (WGS) entry which is preliminary data.</text>
</comment>
<dbReference type="GO" id="GO:0000049">
    <property type="term" value="F:tRNA binding"/>
    <property type="evidence" value="ECO:0007669"/>
    <property type="project" value="UniProtKB-KW"/>
</dbReference>
<feature type="binding site" evidence="3">
    <location>
        <begin position="7"/>
        <end position="20"/>
    </location>
    <ligand>
        <name>ATP</name>
        <dbReference type="ChEBI" id="CHEBI:30616"/>
    </ligand>
</feature>
<reference evidence="4 5" key="1">
    <citation type="submission" date="2018-05" db="EMBL/GenBank/DDBJ databases">
        <title>Genomic Encyclopedia of Type Strains, Phase IV (KMG-IV): sequencing the most valuable type-strain genomes for metagenomic binning, comparative biology and taxonomic classification.</title>
        <authorList>
            <person name="Goeker M."/>
        </authorList>
    </citation>
    <scope>NUCLEOTIDE SEQUENCE [LARGE SCALE GENOMIC DNA]</scope>
    <source>
        <strain evidence="4 5">DSM 28556</strain>
    </source>
</reference>
<keyword evidence="3" id="KW-0963">Cytoplasm</keyword>
<protein>
    <recommendedName>
        <fullName evidence="3">tRNA(Met) cytidine acetate ligase</fullName>
        <ecNumber evidence="3">6.3.4.-</ecNumber>
    </recommendedName>
</protein>
<comment type="subcellular location">
    <subcellularLocation>
        <location evidence="3">Cytoplasm</location>
    </subcellularLocation>
</comment>
<dbReference type="InterPro" id="IPR014729">
    <property type="entry name" value="Rossmann-like_a/b/a_fold"/>
</dbReference>
<comment type="similarity">
    <text evidence="3">Belongs to the TmcAL family.</text>
</comment>
<keyword evidence="3" id="KW-0067">ATP-binding</keyword>
<keyword evidence="4" id="KW-0808">Transferase</keyword>
<dbReference type="HAMAP" id="MF_01539">
    <property type="entry name" value="TmcAL"/>
    <property type="match status" value="1"/>
</dbReference>
<dbReference type="GO" id="GO:0016879">
    <property type="term" value="F:ligase activity, forming carbon-nitrogen bonds"/>
    <property type="evidence" value="ECO:0007669"/>
    <property type="project" value="UniProtKB-UniRule"/>
</dbReference>
<dbReference type="Pfam" id="PF05636">
    <property type="entry name" value="HIGH_NTase1"/>
    <property type="match status" value="1"/>
</dbReference>
<keyword evidence="5" id="KW-1185">Reference proteome</keyword>
<dbReference type="EMBL" id="QJJQ01000003">
    <property type="protein sequence ID" value="PXW88501.1"/>
    <property type="molecule type" value="Genomic_DNA"/>
</dbReference>
<dbReference type="GO" id="GO:0006400">
    <property type="term" value="P:tRNA modification"/>
    <property type="evidence" value="ECO:0007669"/>
    <property type="project" value="UniProtKB-UniRule"/>
</dbReference>
<feature type="binding site" evidence="3">
    <location>
        <position position="185"/>
    </location>
    <ligand>
        <name>ATP</name>
        <dbReference type="ChEBI" id="CHEBI:30616"/>
    </ligand>
</feature>
<sequence length="400" mass="45783">MKACGVIVEYNPFHNGHLYHVQKAKELSNANCMIAIMSGSFLQRGEPAIIDKFHRTKAALASGIDLVIELPYAYAVQSSAFFASGAVRSLHHLGVSSICFGSESGNIDQFVQGIVFLRQHEALFDQKIRQFLKEGYSFPKASSMAYEAIGLNDINLIQPNNILGFSYVKSIMEDNLPMKAMTIKRVQNDYHDEAISNKIASATSIRKEVMAYGISDKIMNALPKASLHQFEQYKRKATLWHHWEQYFPFLLYKVMTMNAAELAKIHGVDEGLEHRLKKTATNALSFHDWIEKIKTKRYTQVRIQRAFVHLLTNTTKKAMKQFLHAKEIPYIRLLGMNEIGQAYLNERKKVLEIPLITNLNRNTSELLQIDERATNAYYSILPAKQRVMLRRQEFQLPIII</sequence>
<accession>A0A2V3W647</accession>
<evidence type="ECO:0000256" key="3">
    <source>
        <dbReference type="HAMAP-Rule" id="MF_01539"/>
    </source>
</evidence>
<dbReference type="SUPFAM" id="SSF52374">
    <property type="entry name" value="Nucleotidylyl transferase"/>
    <property type="match status" value="1"/>
</dbReference>
<proteinExistence type="inferred from homology"/>
<keyword evidence="3" id="KW-0694">RNA-binding</keyword>
<evidence type="ECO:0000313" key="4">
    <source>
        <dbReference type="EMBL" id="PXW88501.1"/>
    </source>
</evidence>
<evidence type="ECO:0000256" key="2">
    <source>
        <dbReference type="ARBA" id="ARBA00022694"/>
    </source>
</evidence>
<dbReference type="NCBIfam" id="NF010191">
    <property type="entry name" value="PRK13670.1"/>
    <property type="match status" value="1"/>
</dbReference>
<dbReference type="OrthoDB" id="9769796at2"/>
<comment type="catalytic activity">
    <reaction evidence="3">
        <text>cytidine(34) in elongator tRNA(Met) + acetate + ATP = N(4)-acetylcytidine(34) in elongator tRNA(Met) + AMP + diphosphate</text>
        <dbReference type="Rhea" id="RHEA:58144"/>
        <dbReference type="Rhea" id="RHEA-COMP:10693"/>
        <dbReference type="Rhea" id="RHEA-COMP:10694"/>
        <dbReference type="ChEBI" id="CHEBI:30089"/>
        <dbReference type="ChEBI" id="CHEBI:30616"/>
        <dbReference type="ChEBI" id="CHEBI:33019"/>
        <dbReference type="ChEBI" id="CHEBI:74900"/>
        <dbReference type="ChEBI" id="CHEBI:82748"/>
        <dbReference type="ChEBI" id="CHEBI:456215"/>
    </reaction>
</comment>
<dbReference type="GO" id="GO:0005737">
    <property type="term" value="C:cytoplasm"/>
    <property type="evidence" value="ECO:0007669"/>
    <property type="project" value="UniProtKB-SubCell"/>
</dbReference>
<evidence type="ECO:0000256" key="1">
    <source>
        <dbReference type="ARBA" id="ARBA00022598"/>
    </source>
</evidence>
<feature type="binding site" evidence="3">
    <location>
        <position position="101"/>
    </location>
    <ligand>
        <name>ATP</name>
        <dbReference type="ChEBI" id="CHEBI:30616"/>
    </ligand>
</feature>
<dbReference type="GO" id="GO:0016740">
    <property type="term" value="F:transferase activity"/>
    <property type="evidence" value="ECO:0007669"/>
    <property type="project" value="UniProtKB-KW"/>
</dbReference>
<dbReference type="PANTHER" id="PTHR37825:SF1">
    <property type="entry name" value="TRNA(MET) CYTIDINE ACETATE LIGASE"/>
    <property type="match status" value="1"/>
</dbReference>
<evidence type="ECO:0000313" key="5">
    <source>
        <dbReference type="Proteomes" id="UP000247978"/>
    </source>
</evidence>
<organism evidence="4 5">
    <name type="scientific">Pseudogracilibacillus auburnensis</name>
    <dbReference type="NCBI Taxonomy" id="1494959"/>
    <lineage>
        <taxon>Bacteria</taxon>
        <taxon>Bacillati</taxon>
        <taxon>Bacillota</taxon>
        <taxon>Bacilli</taxon>
        <taxon>Bacillales</taxon>
        <taxon>Bacillaceae</taxon>
        <taxon>Pseudogracilibacillus</taxon>
    </lineage>
</organism>
<gene>
    <name evidence="3" type="primary">tmcAL</name>
    <name evidence="4" type="ORF">DFR56_1035</name>
</gene>
<dbReference type="Proteomes" id="UP000247978">
    <property type="component" value="Unassembled WGS sequence"/>
</dbReference>
<keyword evidence="3" id="KW-0547">Nucleotide-binding</keyword>
<dbReference type="Gene3D" id="3.40.50.620">
    <property type="entry name" value="HUPs"/>
    <property type="match status" value="1"/>
</dbReference>
<dbReference type="AlphaFoldDB" id="A0A2V3W647"/>
<name>A0A2V3W647_9BACI</name>
<dbReference type="RefSeq" id="WP_110394346.1">
    <property type="nucleotide sequence ID" value="NZ_JADIJL010000013.1"/>
</dbReference>
<comment type="caution">
    <text evidence="3">Lacks conserved residue(s) required for the propagation of feature annotation.</text>
</comment>
<keyword evidence="2 3" id="KW-0819">tRNA processing</keyword>